<evidence type="ECO:0000313" key="1">
    <source>
        <dbReference type="EMBL" id="GMF45468.1"/>
    </source>
</evidence>
<gene>
    <name evidence="1" type="ORF">Pfra01_001629200</name>
</gene>
<dbReference type="EMBL" id="BSXT01001823">
    <property type="protein sequence ID" value="GMF45468.1"/>
    <property type="molecule type" value="Genomic_DNA"/>
</dbReference>
<proteinExistence type="predicted"/>
<dbReference type="Proteomes" id="UP001165121">
    <property type="component" value="Unassembled WGS sequence"/>
</dbReference>
<comment type="caution">
    <text evidence="1">The sequence shown here is derived from an EMBL/GenBank/DDBJ whole genome shotgun (WGS) entry which is preliminary data.</text>
</comment>
<organism evidence="1 2">
    <name type="scientific">Phytophthora fragariaefolia</name>
    <dbReference type="NCBI Taxonomy" id="1490495"/>
    <lineage>
        <taxon>Eukaryota</taxon>
        <taxon>Sar</taxon>
        <taxon>Stramenopiles</taxon>
        <taxon>Oomycota</taxon>
        <taxon>Peronosporomycetes</taxon>
        <taxon>Peronosporales</taxon>
        <taxon>Peronosporaceae</taxon>
        <taxon>Phytophthora</taxon>
    </lineage>
</organism>
<dbReference type="AlphaFoldDB" id="A0A9W7CYB8"/>
<accession>A0A9W7CYB8</accession>
<dbReference type="OrthoDB" id="167117at2759"/>
<name>A0A9W7CYB8_9STRA</name>
<evidence type="ECO:0000313" key="2">
    <source>
        <dbReference type="Proteomes" id="UP001165121"/>
    </source>
</evidence>
<sequence length="177" mass="20692">MDEKLLLQWDDFPGHWTQDVLYYAASINVVLMKVPPRYTYVSQPADVAWNQAFKCRLRGRWLAYLRDQIAAHHAHDKERAKLSSKLTEDFESSLEMRYRTWLEYGLVDVKTRQTAPDLKWCLQHALILGAQKAGMSILVRQLSVDLRKQIFGATPVVSSPKLRPQMSMKLRNYWPSR</sequence>
<reference evidence="1" key="1">
    <citation type="submission" date="2023-04" db="EMBL/GenBank/DDBJ databases">
        <title>Phytophthora fragariaefolia NBRC 109709.</title>
        <authorList>
            <person name="Ichikawa N."/>
            <person name="Sato H."/>
            <person name="Tonouchi N."/>
        </authorList>
    </citation>
    <scope>NUCLEOTIDE SEQUENCE</scope>
    <source>
        <strain evidence="1">NBRC 109709</strain>
    </source>
</reference>
<protein>
    <submittedName>
        <fullName evidence="1">Unnamed protein product</fullName>
    </submittedName>
</protein>
<keyword evidence="2" id="KW-1185">Reference proteome</keyword>